<comment type="similarity">
    <text evidence="1">Belongs to the glycosyl hydrolase 9 (cellulase E) family.</text>
</comment>
<dbReference type="GO" id="GO:0016787">
    <property type="term" value="F:hydrolase activity"/>
    <property type="evidence" value="ECO:0007669"/>
    <property type="project" value="UniProtKB-KW"/>
</dbReference>
<dbReference type="SUPFAM" id="SSF48208">
    <property type="entry name" value="Six-hairpin glycosidases"/>
    <property type="match status" value="1"/>
</dbReference>
<comment type="caution">
    <text evidence="7">The sequence shown here is derived from an EMBL/GenBank/DDBJ whole genome shotgun (WGS) entry which is preliminary data.</text>
</comment>
<dbReference type="PROSITE" id="PS51677">
    <property type="entry name" value="NODB"/>
    <property type="match status" value="1"/>
</dbReference>
<dbReference type="InterPro" id="IPR004197">
    <property type="entry name" value="Cellulase_Ig-like"/>
</dbReference>
<evidence type="ECO:0000313" key="7">
    <source>
        <dbReference type="EMBL" id="MEA5260290.1"/>
    </source>
</evidence>
<name>A0ABU5QUB2_9BACT</name>
<dbReference type="Pfam" id="PF01522">
    <property type="entry name" value="Polysacc_deac_1"/>
    <property type="match status" value="1"/>
</dbReference>
<evidence type="ECO:0000256" key="4">
    <source>
        <dbReference type="ARBA" id="ARBA00023295"/>
    </source>
</evidence>
<dbReference type="InterPro" id="IPR002509">
    <property type="entry name" value="NODB_dom"/>
</dbReference>
<evidence type="ECO:0000256" key="3">
    <source>
        <dbReference type="ARBA" id="ARBA00023277"/>
    </source>
</evidence>
<dbReference type="SUPFAM" id="SSF81296">
    <property type="entry name" value="E set domains"/>
    <property type="match status" value="1"/>
</dbReference>
<dbReference type="InterPro" id="IPR012341">
    <property type="entry name" value="6hp_glycosidase-like_sf"/>
</dbReference>
<dbReference type="EMBL" id="JAYFUL010000050">
    <property type="protein sequence ID" value="MEA5260290.1"/>
    <property type="molecule type" value="Genomic_DNA"/>
</dbReference>
<reference evidence="7 8" key="1">
    <citation type="submission" date="2023-12" db="EMBL/GenBank/DDBJ databases">
        <title>Novel species of the genus Arcicella isolated from rivers.</title>
        <authorList>
            <person name="Lu H."/>
        </authorList>
    </citation>
    <scope>NUCLEOTIDE SEQUENCE [LARGE SCALE GENOMIC DNA]</scope>
    <source>
        <strain evidence="7 8">LMG 21963</strain>
    </source>
</reference>
<keyword evidence="3" id="KW-0119">Carbohydrate metabolism</keyword>
<dbReference type="PANTHER" id="PTHR22298">
    <property type="entry name" value="ENDO-1,4-BETA-GLUCANASE"/>
    <property type="match status" value="1"/>
</dbReference>
<keyword evidence="8" id="KW-1185">Reference proteome</keyword>
<proteinExistence type="inferred from homology"/>
<dbReference type="InterPro" id="IPR008928">
    <property type="entry name" value="6-hairpin_glycosidase_sf"/>
</dbReference>
<dbReference type="CDD" id="cd10917">
    <property type="entry name" value="CE4_NodB_like_6s_7s"/>
    <property type="match status" value="1"/>
</dbReference>
<dbReference type="InterPro" id="IPR011330">
    <property type="entry name" value="Glyco_hydro/deAcase_b/a-brl"/>
</dbReference>
<dbReference type="InterPro" id="IPR014756">
    <property type="entry name" value="Ig_E-set"/>
</dbReference>
<dbReference type="Gene3D" id="1.50.10.10">
    <property type="match status" value="1"/>
</dbReference>
<gene>
    <name evidence="7" type="ORF">VB264_21000</name>
</gene>
<keyword evidence="5" id="KW-0624">Polysaccharide degradation</keyword>
<dbReference type="Pfam" id="PF02927">
    <property type="entry name" value="CelD_N"/>
    <property type="match status" value="1"/>
</dbReference>
<dbReference type="Proteomes" id="UP001304671">
    <property type="component" value="Unassembled WGS sequence"/>
</dbReference>
<dbReference type="RefSeq" id="WP_323252669.1">
    <property type="nucleotide sequence ID" value="NZ_JAYFUL010000050.1"/>
</dbReference>
<feature type="domain" description="NodB homology" evidence="6">
    <location>
        <begin position="617"/>
        <end position="826"/>
    </location>
</feature>
<dbReference type="Gene3D" id="2.60.40.10">
    <property type="entry name" value="Immunoglobulins"/>
    <property type="match status" value="1"/>
</dbReference>
<dbReference type="SUPFAM" id="SSF88713">
    <property type="entry name" value="Glycoside hydrolase/deacetylase"/>
    <property type="match status" value="1"/>
</dbReference>
<evidence type="ECO:0000313" key="8">
    <source>
        <dbReference type="Proteomes" id="UP001304671"/>
    </source>
</evidence>
<dbReference type="InterPro" id="IPR013783">
    <property type="entry name" value="Ig-like_fold"/>
</dbReference>
<organism evidence="7 8">
    <name type="scientific">Arcicella aquatica</name>
    <dbReference type="NCBI Taxonomy" id="217141"/>
    <lineage>
        <taxon>Bacteria</taxon>
        <taxon>Pseudomonadati</taxon>
        <taxon>Bacteroidota</taxon>
        <taxon>Cytophagia</taxon>
        <taxon>Cytophagales</taxon>
        <taxon>Flectobacillaceae</taxon>
        <taxon>Arcicella</taxon>
    </lineage>
</organism>
<evidence type="ECO:0000256" key="2">
    <source>
        <dbReference type="ARBA" id="ARBA00022801"/>
    </source>
</evidence>
<protein>
    <submittedName>
        <fullName evidence="7">Glycoside hydrolase family 9 protein</fullName>
    </submittedName>
</protein>
<dbReference type="Pfam" id="PF00759">
    <property type="entry name" value="Glyco_hydro_9"/>
    <property type="match status" value="1"/>
</dbReference>
<evidence type="ECO:0000256" key="5">
    <source>
        <dbReference type="ARBA" id="ARBA00023326"/>
    </source>
</evidence>
<keyword evidence="2 7" id="KW-0378">Hydrolase</keyword>
<dbReference type="CDD" id="cd02850">
    <property type="entry name" value="E_set_Cellulase_N"/>
    <property type="match status" value="1"/>
</dbReference>
<dbReference type="Gene3D" id="3.20.20.370">
    <property type="entry name" value="Glycoside hydrolase/deacetylase"/>
    <property type="match status" value="1"/>
</dbReference>
<evidence type="ECO:0000259" key="6">
    <source>
        <dbReference type="PROSITE" id="PS51677"/>
    </source>
</evidence>
<dbReference type="InterPro" id="IPR001701">
    <property type="entry name" value="Glyco_hydro_9"/>
</dbReference>
<sequence>MKKLYFIILTFFLCYTTIGQTTQNAWIRINQVGYLPQSQKVGVWVSKSEEKVTSFSLVDVLTKKVVFHSSQIQQFGKYASFQSAARLNFSKFTQQGTYYLQVGQTKSPIFRINADVYEGSADFVLKYMRQQRSGYNPFLKDSCHKADGFIVYHPDKQKDSTHLDVSGGWHDASDYLQYVTTSANAIFQMMFAYQENPEVYTDKHDAWGNLGKNGIPDILDEAKWGLDWLVKMNPAKHEFYNQLADDRDHRGLRLPNKDLTKYATNQGLARPVYFITGKPQGFKYKNRTTGVSSTVGKFASAFALGHHLFQSYYPAFAKQLKEKAIDAYQFGKEFPGVSQTAPGGAPYFYEEDNWVDDMELAATQLSNVLTERKIVDEAATFGRQEPTTPWMGADTARHYQWYPFVNLGHYFLAKNTTQKTYSKEFKQYLESGIEKVFQRGKNNPFLNGVPFVWCSNNYVSGLITQLVLYRKLTNSTKYIAMEAAMRDWLLGCNPWGTSMICGYPNAGISPQDPHSAFTHLYNYKIDGGLVDGPVYGSIWNKLIGITLYQPDEYAQFQSDLVVYHDDYGDYSTDEPTMDGTASLSFLLSHYEKEGLGQTNSKIEKESGGIIRMNPNEKKIYLAFTGHEFNDGGETITKVLDKQHIKANFFFTGDFYRNPAFKTTIEKLIAQKNYVGCHSDKHLLYAPWTNRDSLLINKEQFTTDLQQNYDALAKFGVQAKQAQYFMPPYEWYNQTIVDWTKQAGLTLVNYTGGTSSNADYTTPDMPNYKSSEQIFQRIFEYEASEAKGLNGFILLTHIGVSPERKDKFYDRLDELIQVLKAKGYSFAKFE</sequence>
<accession>A0ABU5QUB2</accession>
<evidence type="ECO:0000256" key="1">
    <source>
        <dbReference type="ARBA" id="ARBA00007072"/>
    </source>
</evidence>
<keyword evidence="4" id="KW-0326">Glycosidase</keyword>